<protein>
    <submittedName>
        <fullName evidence="2">Uncharacterized protein</fullName>
    </submittedName>
</protein>
<comment type="caution">
    <text evidence="2">The sequence shown here is derived from an EMBL/GenBank/DDBJ whole genome shotgun (WGS) entry which is preliminary data.</text>
</comment>
<feature type="region of interest" description="Disordered" evidence="1">
    <location>
        <begin position="1"/>
        <end position="22"/>
    </location>
</feature>
<gene>
    <name evidence="2" type="ORF">CASFOL_039779</name>
</gene>
<proteinExistence type="predicted"/>
<sequence>MVAAGSAHHAEEDGGPQGESSVRVRWAELEIERGIIIVSGGR</sequence>
<dbReference type="Proteomes" id="UP001632038">
    <property type="component" value="Unassembled WGS sequence"/>
</dbReference>
<dbReference type="AlphaFoldDB" id="A0ABD3BGK9"/>
<name>A0ABD3BGK9_9LAMI</name>
<keyword evidence="3" id="KW-1185">Reference proteome</keyword>
<evidence type="ECO:0000313" key="3">
    <source>
        <dbReference type="Proteomes" id="UP001632038"/>
    </source>
</evidence>
<dbReference type="EMBL" id="JAVIJP010000092">
    <property type="protein sequence ID" value="KAL3616389.1"/>
    <property type="molecule type" value="Genomic_DNA"/>
</dbReference>
<accession>A0ABD3BGK9</accession>
<evidence type="ECO:0000313" key="2">
    <source>
        <dbReference type="EMBL" id="KAL3616389.1"/>
    </source>
</evidence>
<evidence type="ECO:0000256" key="1">
    <source>
        <dbReference type="SAM" id="MobiDB-lite"/>
    </source>
</evidence>
<reference evidence="3" key="1">
    <citation type="journal article" date="2024" name="IScience">
        <title>Strigolactones Initiate the Formation of Haustorium-like Structures in Castilleja.</title>
        <authorList>
            <person name="Buerger M."/>
            <person name="Peterson D."/>
            <person name="Chory J."/>
        </authorList>
    </citation>
    <scope>NUCLEOTIDE SEQUENCE [LARGE SCALE GENOMIC DNA]</scope>
</reference>
<organism evidence="2 3">
    <name type="scientific">Castilleja foliolosa</name>
    <dbReference type="NCBI Taxonomy" id="1961234"/>
    <lineage>
        <taxon>Eukaryota</taxon>
        <taxon>Viridiplantae</taxon>
        <taxon>Streptophyta</taxon>
        <taxon>Embryophyta</taxon>
        <taxon>Tracheophyta</taxon>
        <taxon>Spermatophyta</taxon>
        <taxon>Magnoliopsida</taxon>
        <taxon>eudicotyledons</taxon>
        <taxon>Gunneridae</taxon>
        <taxon>Pentapetalae</taxon>
        <taxon>asterids</taxon>
        <taxon>lamiids</taxon>
        <taxon>Lamiales</taxon>
        <taxon>Orobanchaceae</taxon>
        <taxon>Pedicularideae</taxon>
        <taxon>Castillejinae</taxon>
        <taxon>Castilleja</taxon>
    </lineage>
</organism>